<protein>
    <submittedName>
        <fullName evidence="9">Hydroxyacid dehydrogenase</fullName>
    </submittedName>
</protein>
<keyword evidence="6" id="KW-0119">Carbohydrate metabolism</keyword>
<organism evidence="9 10">
    <name type="scientific">Psychrobacillus lasiicapitis</name>
    <dbReference type="NCBI Taxonomy" id="1636719"/>
    <lineage>
        <taxon>Bacteria</taxon>
        <taxon>Bacillati</taxon>
        <taxon>Bacillota</taxon>
        <taxon>Bacilli</taxon>
        <taxon>Bacillales</taxon>
        <taxon>Bacillaceae</taxon>
        <taxon>Psychrobacillus</taxon>
    </lineage>
</organism>
<comment type="similarity">
    <text evidence="1">Belongs to the four-carbon acid sugar kinase family.</text>
</comment>
<evidence type="ECO:0000256" key="1">
    <source>
        <dbReference type="ARBA" id="ARBA00005715"/>
    </source>
</evidence>
<comment type="caution">
    <text evidence="9">The sequence shown here is derived from an EMBL/GenBank/DDBJ whole genome shotgun (WGS) entry which is preliminary data.</text>
</comment>
<feature type="domain" description="Four-carbon acid sugar kinase N-terminal" evidence="7">
    <location>
        <begin position="42"/>
        <end position="282"/>
    </location>
</feature>
<dbReference type="Gene3D" id="3.40.50.10840">
    <property type="entry name" value="Putative sugar-binding, N-terminal domain"/>
    <property type="match status" value="1"/>
</dbReference>
<evidence type="ECO:0000256" key="3">
    <source>
        <dbReference type="ARBA" id="ARBA00022741"/>
    </source>
</evidence>
<keyword evidence="2" id="KW-0808">Transferase</keyword>
<evidence type="ECO:0000313" key="10">
    <source>
        <dbReference type="Proteomes" id="UP000317316"/>
    </source>
</evidence>
<gene>
    <name evidence="9" type="ORF">FG382_20565</name>
</gene>
<keyword evidence="3" id="KW-0547">Nucleotide-binding</keyword>
<sequence>MTTIDSTEKRVAEEVLEKIQAVDRQTVKDMLANELADLNKKIIVLDDDPTGVQTVHGISVYTDWSVESMEKGFQEENSMFFILTNSRGFTAAETKKAHTDIAMNIAEVAKKQNKEFIVISRGDSTLRGHYPLETEVLKDTIEATSNIQFDGEVIIPFFKEGGRFTVDNIHYVQYGEYLVPAGETEFAKDRTFGYTKSHLGEYVEEKSAGKFTAENATYISLESLRSLDIEGISNQLMQVKDFNKVVVNAVDYVDVEIFVIALVKAIKSGKQFMFRSAAALTKVIGGVSDKALLTREELIQEETNHGGLILVGSHVKKTTEQLEVLKTSNFIEFIEFNTHLVLQPEKFQEEIDRVISTTENFIREGKTVTVYTNRERLDLGEGKKEEELKLSVKISDAVTSIVQRLTVRPNYIVAKGGITSSDIGTKGLEVKRATVAGQIQPGIPVWFTGEESKFPGIAYIIFPGNVGAVTTLKDTVEILNK</sequence>
<evidence type="ECO:0000313" key="9">
    <source>
        <dbReference type="EMBL" id="TQR09191.1"/>
    </source>
</evidence>
<dbReference type="Pfam" id="PF17042">
    <property type="entry name" value="NBD_C"/>
    <property type="match status" value="1"/>
</dbReference>
<accession>A0A544SVN2</accession>
<keyword evidence="4" id="KW-0418">Kinase</keyword>
<name>A0A544SVN2_9BACI</name>
<evidence type="ECO:0000256" key="4">
    <source>
        <dbReference type="ARBA" id="ARBA00022777"/>
    </source>
</evidence>
<dbReference type="InterPro" id="IPR031475">
    <property type="entry name" value="NBD_C"/>
</dbReference>
<dbReference type="GO" id="GO:0016301">
    <property type="term" value="F:kinase activity"/>
    <property type="evidence" value="ECO:0007669"/>
    <property type="project" value="UniProtKB-KW"/>
</dbReference>
<evidence type="ECO:0000256" key="6">
    <source>
        <dbReference type="ARBA" id="ARBA00023277"/>
    </source>
</evidence>
<dbReference type="GO" id="GO:0005524">
    <property type="term" value="F:ATP binding"/>
    <property type="evidence" value="ECO:0007669"/>
    <property type="project" value="UniProtKB-KW"/>
</dbReference>
<dbReference type="RefSeq" id="WP_142540723.1">
    <property type="nucleotide sequence ID" value="NZ_BMIE01000011.1"/>
</dbReference>
<dbReference type="Pfam" id="PF07005">
    <property type="entry name" value="SBD_N"/>
    <property type="match status" value="1"/>
</dbReference>
<keyword evidence="10" id="KW-1185">Reference proteome</keyword>
<evidence type="ECO:0000259" key="8">
    <source>
        <dbReference type="Pfam" id="PF17042"/>
    </source>
</evidence>
<dbReference type="Gene3D" id="3.40.980.20">
    <property type="entry name" value="Four-carbon acid sugar kinase, nucleotide binding domain"/>
    <property type="match status" value="1"/>
</dbReference>
<dbReference type="InterPro" id="IPR037051">
    <property type="entry name" value="4-carb_acid_sugar_kinase_N_sf"/>
</dbReference>
<evidence type="ECO:0000256" key="5">
    <source>
        <dbReference type="ARBA" id="ARBA00022840"/>
    </source>
</evidence>
<dbReference type="SUPFAM" id="SSF142764">
    <property type="entry name" value="YgbK-like"/>
    <property type="match status" value="1"/>
</dbReference>
<keyword evidence="5" id="KW-0067">ATP-binding</keyword>
<dbReference type="Proteomes" id="UP000317316">
    <property type="component" value="Unassembled WGS sequence"/>
</dbReference>
<evidence type="ECO:0000256" key="2">
    <source>
        <dbReference type="ARBA" id="ARBA00022679"/>
    </source>
</evidence>
<reference evidence="9 10" key="1">
    <citation type="submission" date="2019-05" db="EMBL/GenBank/DDBJ databases">
        <title>Psychrobacillus vulpis sp. nov., a new species isolated from feces of a red fox that inhabits in The Tablas de Daimiel Natural Park, Albacete, Spain.</title>
        <authorList>
            <person name="Rodriguez M."/>
            <person name="Reina J.C."/>
            <person name="Bejar V."/>
            <person name="Llamas I."/>
        </authorList>
    </citation>
    <scope>NUCLEOTIDE SEQUENCE [LARGE SCALE GENOMIC DNA]</scope>
    <source>
        <strain evidence="9 10">NEAU-3TGS17</strain>
    </source>
</reference>
<dbReference type="InterPro" id="IPR010737">
    <property type="entry name" value="4-carb_acid_sugar_kinase_N"/>
</dbReference>
<dbReference type="AlphaFoldDB" id="A0A544SVN2"/>
<dbReference type="InterPro" id="IPR042213">
    <property type="entry name" value="NBD_C_sf"/>
</dbReference>
<evidence type="ECO:0000259" key="7">
    <source>
        <dbReference type="Pfam" id="PF07005"/>
    </source>
</evidence>
<dbReference type="OrthoDB" id="153193at2"/>
<proteinExistence type="inferred from homology"/>
<dbReference type="EMBL" id="VDGH01000014">
    <property type="protein sequence ID" value="TQR09191.1"/>
    <property type="molecule type" value="Genomic_DNA"/>
</dbReference>
<feature type="domain" description="Four-carbon acid sugar kinase nucleotide binding" evidence="8">
    <location>
        <begin position="308"/>
        <end position="472"/>
    </location>
</feature>